<dbReference type="OrthoDB" id="1082668at2759"/>
<dbReference type="KEGG" id="rsz:108829613"/>
<evidence type="ECO:0000313" key="1">
    <source>
        <dbReference type="Proteomes" id="UP000504610"/>
    </source>
</evidence>
<proteinExistence type="predicted"/>
<name>A0A6J0LF93_RAPSA</name>
<keyword evidence="1" id="KW-1185">Reference proteome</keyword>
<dbReference type="Proteomes" id="UP000504610">
    <property type="component" value="Chromosome 4"/>
</dbReference>
<protein>
    <submittedName>
        <fullName evidence="2">Uncharacterized protein LOC108829613</fullName>
    </submittedName>
</protein>
<evidence type="ECO:0000313" key="2">
    <source>
        <dbReference type="RefSeq" id="XP_018458737.1"/>
    </source>
</evidence>
<reference evidence="2" key="2">
    <citation type="submission" date="2025-08" db="UniProtKB">
        <authorList>
            <consortium name="RefSeq"/>
        </authorList>
    </citation>
    <scope>IDENTIFICATION</scope>
    <source>
        <tissue evidence="2">Leaf</tissue>
    </source>
</reference>
<sequence length="194" mass="22992">MESQEKIGDIGSFHEDVDMDDPGNWKKTEQRMRDYLVEKGPPTRPSVDYLFPRDDIERCFPYSCYTRRMSNGEKQDMRWLKKSETLDKNLEEVINKEKKHWRDVMLKIIAVVKTLAKRNLAFRGDDEKVSDPNSGNFLAFIKMIGGFEEVMKEHIRQVDKGETQYYYLSHKIQNELIELLANEIRMLQRAGDFF</sequence>
<dbReference type="RefSeq" id="XP_018458737.1">
    <property type="nucleotide sequence ID" value="XM_018603235.1"/>
</dbReference>
<reference evidence="1" key="1">
    <citation type="journal article" date="2019" name="Database">
        <title>The radish genome database (RadishGD): an integrated information resource for radish genomics.</title>
        <authorList>
            <person name="Yu H.J."/>
            <person name="Baek S."/>
            <person name="Lee Y.J."/>
            <person name="Cho A."/>
            <person name="Mun J.H."/>
        </authorList>
    </citation>
    <scope>NUCLEOTIDE SEQUENCE [LARGE SCALE GENOMIC DNA]</scope>
    <source>
        <strain evidence="1">cv. WK10039</strain>
    </source>
</reference>
<gene>
    <name evidence="2" type="primary">LOC108829613</name>
</gene>
<organism evidence="1 2">
    <name type="scientific">Raphanus sativus</name>
    <name type="common">Radish</name>
    <name type="synonym">Raphanus raphanistrum var. sativus</name>
    <dbReference type="NCBI Taxonomy" id="3726"/>
    <lineage>
        <taxon>Eukaryota</taxon>
        <taxon>Viridiplantae</taxon>
        <taxon>Streptophyta</taxon>
        <taxon>Embryophyta</taxon>
        <taxon>Tracheophyta</taxon>
        <taxon>Spermatophyta</taxon>
        <taxon>Magnoliopsida</taxon>
        <taxon>eudicotyledons</taxon>
        <taxon>Gunneridae</taxon>
        <taxon>Pentapetalae</taxon>
        <taxon>rosids</taxon>
        <taxon>malvids</taxon>
        <taxon>Brassicales</taxon>
        <taxon>Brassicaceae</taxon>
        <taxon>Brassiceae</taxon>
        <taxon>Raphanus</taxon>
    </lineage>
</organism>
<accession>A0A6J0LF93</accession>
<dbReference type="AlphaFoldDB" id="A0A6J0LF93"/>
<dbReference type="PANTHER" id="PTHR45749:SF35">
    <property type="entry name" value="AC-LIKE TRANSPOSASE-RELATED"/>
    <property type="match status" value="1"/>
</dbReference>
<dbReference type="PANTHER" id="PTHR45749">
    <property type="match status" value="1"/>
</dbReference>
<dbReference type="GeneID" id="108829613"/>